<comment type="caution">
    <text evidence="2">The sequence shown here is derived from an EMBL/GenBank/DDBJ whole genome shotgun (WGS) entry which is preliminary data.</text>
</comment>
<gene>
    <name evidence="2" type="ORF">QJ043_05590</name>
</gene>
<sequence length="80" mass="8465">MNEFLASNEWYWRLARTIVQGVLGVVIANIDLIMGWCVLDPSVRGLVVALVMAVLSPIMAALGGGDEDIVIPKGGANRGA</sequence>
<evidence type="ECO:0000313" key="3">
    <source>
        <dbReference type="Proteomes" id="UP001431693"/>
    </source>
</evidence>
<keyword evidence="1" id="KW-0472">Membrane</keyword>
<organism evidence="2 3">
    <name type="scientific">Kribbibacterium absianum</name>
    <dbReference type="NCBI Taxonomy" id="3044210"/>
    <lineage>
        <taxon>Bacteria</taxon>
        <taxon>Bacillati</taxon>
        <taxon>Actinomycetota</taxon>
        <taxon>Coriobacteriia</taxon>
        <taxon>Coriobacteriales</taxon>
        <taxon>Kribbibacteriaceae</taxon>
        <taxon>Kribbibacterium</taxon>
    </lineage>
</organism>
<reference evidence="2" key="1">
    <citation type="submission" date="2023-05" db="EMBL/GenBank/DDBJ databases">
        <title>[olsenella] sp. nov., isolated from a pig farm feces dump.</title>
        <authorList>
            <person name="Chang Y.-H."/>
        </authorList>
    </citation>
    <scope>NUCLEOTIDE SEQUENCE</scope>
    <source>
        <strain evidence="2">YH-ols2217</strain>
    </source>
</reference>
<protein>
    <recommendedName>
        <fullName evidence="4">Alanine racemase</fullName>
    </recommendedName>
</protein>
<keyword evidence="3" id="KW-1185">Reference proteome</keyword>
<dbReference type="EMBL" id="JASJEX010000002">
    <property type="protein sequence ID" value="MDJ1129553.1"/>
    <property type="molecule type" value="Genomic_DNA"/>
</dbReference>
<evidence type="ECO:0000256" key="1">
    <source>
        <dbReference type="SAM" id="Phobius"/>
    </source>
</evidence>
<evidence type="ECO:0000313" key="2">
    <source>
        <dbReference type="EMBL" id="MDJ1129553.1"/>
    </source>
</evidence>
<evidence type="ECO:0008006" key="4">
    <source>
        <dbReference type="Google" id="ProtNLM"/>
    </source>
</evidence>
<keyword evidence="1" id="KW-0812">Transmembrane</keyword>
<accession>A0ABT6ZLY2</accession>
<dbReference type="RefSeq" id="WP_283713661.1">
    <property type="nucleotide sequence ID" value="NZ_JASJEW010000006.1"/>
</dbReference>
<keyword evidence="1" id="KW-1133">Transmembrane helix</keyword>
<dbReference type="Proteomes" id="UP001431693">
    <property type="component" value="Unassembled WGS sequence"/>
</dbReference>
<proteinExistence type="predicted"/>
<feature type="transmembrane region" description="Helical" evidence="1">
    <location>
        <begin position="46"/>
        <end position="65"/>
    </location>
</feature>
<feature type="transmembrane region" description="Helical" evidence="1">
    <location>
        <begin position="18"/>
        <end position="39"/>
    </location>
</feature>
<name>A0ABT6ZLY2_9ACTN</name>